<sequence length="320" mass="35079">MMERRLTKIKMASSLPVSHPLALAFILLLILPLALEAKLHAKPVLTYHRGPIITGRLNLSLLWYGQFGRSQKNAIRTFIKSLNYNGRANFQPQVSTWWEMVGSYQSMAMKHSRKTPRIQVNVVKQITDNSYSLGKVMTKDFIKTLVQKATAGNRNTVAVIFTSRQVTASDLCSGQCFEHGVIGNTQPYILVGNPETECPGTCAWPFHRSEYGLQGVTLQPPNGNIGADAMVIHFASGLASTVTNPFKTGFYQPGGRNDELIEATTACPGIFGSGALPGYTGKVRVDPITGGGFNAHGYKGRKFMLPAIWNPKTSSCWTLL</sequence>
<dbReference type="AlphaFoldDB" id="A0AAN7EIG2"/>
<evidence type="ECO:0000256" key="1">
    <source>
        <dbReference type="ARBA" id="ARBA00004271"/>
    </source>
</evidence>
<dbReference type="GO" id="GO:0048046">
    <property type="term" value="C:apoplast"/>
    <property type="evidence" value="ECO:0007669"/>
    <property type="project" value="UniProtKB-SubCell"/>
</dbReference>
<comment type="subcellular location">
    <subcellularLocation>
        <location evidence="1">Secreted</location>
        <location evidence="1">Extracellular space</location>
        <location evidence="1">Apoplast</location>
    </subcellularLocation>
</comment>
<keyword evidence="7" id="KW-1185">Reference proteome</keyword>
<protein>
    <recommendedName>
        <fullName evidence="8">Protein EXORDIUM-like 2</fullName>
    </recommendedName>
</protein>
<comment type="similarity">
    <text evidence="5">Belongs to the EXORDIUM family.</text>
</comment>
<dbReference type="PANTHER" id="PTHR31279">
    <property type="entry name" value="PROTEIN EXORDIUM-LIKE 5"/>
    <property type="match status" value="1"/>
</dbReference>
<name>A0AAN7EIG2_QUERU</name>
<evidence type="ECO:0000313" key="6">
    <source>
        <dbReference type="EMBL" id="KAK4572242.1"/>
    </source>
</evidence>
<dbReference type="Pfam" id="PF04674">
    <property type="entry name" value="Phi_1"/>
    <property type="match status" value="1"/>
</dbReference>
<evidence type="ECO:0000313" key="7">
    <source>
        <dbReference type="Proteomes" id="UP001324115"/>
    </source>
</evidence>
<accession>A0AAN7EIG2</accession>
<evidence type="ECO:0008006" key="8">
    <source>
        <dbReference type="Google" id="ProtNLM"/>
    </source>
</evidence>
<keyword evidence="3" id="KW-0964">Secreted</keyword>
<evidence type="ECO:0000256" key="3">
    <source>
        <dbReference type="ARBA" id="ARBA00022525"/>
    </source>
</evidence>
<dbReference type="Proteomes" id="UP001324115">
    <property type="component" value="Unassembled WGS sequence"/>
</dbReference>
<dbReference type="EMBL" id="JAXUIC010000009">
    <property type="protein sequence ID" value="KAK4572242.1"/>
    <property type="molecule type" value="Genomic_DNA"/>
</dbReference>
<proteinExistence type="inferred from homology"/>
<dbReference type="InterPro" id="IPR006766">
    <property type="entry name" value="EXORDIUM-like"/>
</dbReference>
<keyword evidence="2" id="KW-0052">Apoplast</keyword>
<organism evidence="6 7">
    <name type="scientific">Quercus rubra</name>
    <name type="common">Northern red oak</name>
    <name type="synonym">Quercus borealis</name>
    <dbReference type="NCBI Taxonomy" id="3512"/>
    <lineage>
        <taxon>Eukaryota</taxon>
        <taxon>Viridiplantae</taxon>
        <taxon>Streptophyta</taxon>
        <taxon>Embryophyta</taxon>
        <taxon>Tracheophyta</taxon>
        <taxon>Spermatophyta</taxon>
        <taxon>Magnoliopsida</taxon>
        <taxon>eudicotyledons</taxon>
        <taxon>Gunneridae</taxon>
        <taxon>Pentapetalae</taxon>
        <taxon>rosids</taxon>
        <taxon>fabids</taxon>
        <taxon>Fagales</taxon>
        <taxon>Fagaceae</taxon>
        <taxon>Quercus</taxon>
    </lineage>
</organism>
<reference evidence="6 7" key="1">
    <citation type="journal article" date="2023" name="G3 (Bethesda)">
        <title>A haplotype-resolved chromosome-scale genome for Quercus rubra L. provides insights into the genetics of adaptive traits for red oak species.</title>
        <authorList>
            <person name="Kapoor B."/>
            <person name="Jenkins J."/>
            <person name="Schmutz J."/>
            <person name="Zhebentyayeva T."/>
            <person name="Kuelheim C."/>
            <person name="Coggeshall M."/>
            <person name="Heim C."/>
            <person name="Lasky J.R."/>
            <person name="Leites L."/>
            <person name="Islam-Faridi N."/>
            <person name="Romero-Severson J."/>
            <person name="DeLeo V.L."/>
            <person name="Lucas S.M."/>
            <person name="Lazic D."/>
            <person name="Gailing O."/>
            <person name="Carlson J."/>
            <person name="Staton M."/>
        </authorList>
    </citation>
    <scope>NUCLEOTIDE SEQUENCE [LARGE SCALE GENOMIC DNA]</scope>
    <source>
        <strain evidence="6">Pseudo-F2</strain>
    </source>
</reference>
<gene>
    <name evidence="6" type="ORF">RGQ29_030609</name>
</gene>
<evidence type="ECO:0000256" key="4">
    <source>
        <dbReference type="ARBA" id="ARBA00022729"/>
    </source>
</evidence>
<keyword evidence="4" id="KW-0732">Signal</keyword>
<dbReference type="PANTHER" id="PTHR31279:SF13">
    <property type="entry name" value="PROTEIN EXORDIUM-LIKE 6"/>
    <property type="match status" value="1"/>
</dbReference>
<evidence type="ECO:0000256" key="2">
    <source>
        <dbReference type="ARBA" id="ARBA00022523"/>
    </source>
</evidence>
<comment type="caution">
    <text evidence="6">The sequence shown here is derived from an EMBL/GenBank/DDBJ whole genome shotgun (WGS) entry which is preliminary data.</text>
</comment>
<evidence type="ECO:0000256" key="5">
    <source>
        <dbReference type="ARBA" id="ARBA00023591"/>
    </source>
</evidence>